<proteinExistence type="predicted"/>
<dbReference type="GO" id="GO:0016763">
    <property type="term" value="F:pentosyltransferase activity"/>
    <property type="evidence" value="ECO:0007669"/>
    <property type="project" value="TreeGrafter"/>
</dbReference>
<gene>
    <name evidence="10" type="ORF">FHQ18_01320</name>
</gene>
<keyword evidence="6 8" id="KW-1133">Transmembrane helix</keyword>
<feature type="transmembrane region" description="Helical" evidence="8">
    <location>
        <begin position="394"/>
        <end position="414"/>
    </location>
</feature>
<keyword evidence="3" id="KW-0328">Glycosyltransferase</keyword>
<keyword evidence="5 8" id="KW-0812">Transmembrane</keyword>
<dbReference type="AlphaFoldDB" id="A0A5A8F620"/>
<keyword evidence="7 8" id="KW-0472">Membrane</keyword>
<feature type="transmembrane region" description="Helical" evidence="8">
    <location>
        <begin position="7"/>
        <end position="28"/>
    </location>
</feature>
<accession>A0A5A8F620</accession>
<evidence type="ECO:0000256" key="3">
    <source>
        <dbReference type="ARBA" id="ARBA00022676"/>
    </source>
</evidence>
<comment type="caution">
    <text evidence="10">The sequence shown here is derived from an EMBL/GenBank/DDBJ whole genome shotgun (WGS) entry which is preliminary data.</text>
</comment>
<feature type="transmembrane region" description="Helical" evidence="8">
    <location>
        <begin position="256"/>
        <end position="274"/>
    </location>
</feature>
<evidence type="ECO:0000256" key="4">
    <source>
        <dbReference type="ARBA" id="ARBA00022679"/>
    </source>
</evidence>
<dbReference type="Pfam" id="PF13231">
    <property type="entry name" value="PMT_2"/>
    <property type="match status" value="1"/>
</dbReference>
<evidence type="ECO:0000256" key="2">
    <source>
        <dbReference type="ARBA" id="ARBA00022475"/>
    </source>
</evidence>
<feature type="transmembrane region" description="Helical" evidence="8">
    <location>
        <begin position="162"/>
        <end position="186"/>
    </location>
</feature>
<organism evidence="10 11">
    <name type="scientific">Deferribacter autotrophicus</name>
    <dbReference type="NCBI Taxonomy" id="500465"/>
    <lineage>
        <taxon>Bacteria</taxon>
        <taxon>Pseudomonadati</taxon>
        <taxon>Deferribacterota</taxon>
        <taxon>Deferribacteres</taxon>
        <taxon>Deferribacterales</taxon>
        <taxon>Deferribacteraceae</taxon>
        <taxon>Deferribacter</taxon>
    </lineage>
</organism>
<dbReference type="Proteomes" id="UP000322876">
    <property type="component" value="Unassembled WGS sequence"/>
</dbReference>
<dbReference type="GO" id="GO:0010041">
    <property type="term" value="P:response to iron(III) ion"/>
    <property type="evidence" value="ECO:0007669"/>
    <property type="project" value="TreeGrafter"/>
</dbReference>
<sequence length="534" mass="63159">MNQNRRVYLFLIFYFFILIYPLKLIPLFETTEARYSEIAREMVVSGDYIEPRFNGIKHFHKPPFAYWMIAAGLKLFGINGLGARFFGVLAAVISIFFLYKMSKIFLKQDEDCYNVALIYASSFLFLAISRVVSTDIYLTMWTVVAQYFLFRQIYYEKQFVNAVFYGLALGFGFLTKGPIIFLFTLLPFFIAKIYDKNHRKVFKVSEILTAFFIFMVISLPWYVAVIIKNPDLLNYFLKVQTIDRVATNRFHRYKPFYFFILVFIGGFIPYSFYFLKGLFNLKKMSVNYKVLFIYMFVPFVIFSIAKSKLATYILPLFPVSSIFAYIGIKEYDNKIIRYLSLVFLVIIVFAVMFSGFFYKPLIPYKKTIVLYGILVMLTLAPVIINLNNEKFIKSVAFSIISLSFIIYLVLPSIGPSIKGYRLMTFKINELDPEKKLNVLVYNDFIPSISFYRNKLVVIAYGKEREIQFEKDEKYKQFYLTNDKEIKEFVKKNNKFFLVTRPKRIDIFQKKFNVKCEKIFEQRKQSAYLCNRLEK</sequence>
<feature type="transmembrane region" description="Helical" evidence="8">
    <location>
        <begin position="111"/>
        <end position="132"/>
    </location>
</feature>
<feature type="transmembrane region" description="Helical" evidence="8">
    <location>
        <begin position="310"/>
        <end position="328"/>
    </location>
</feature>
<feature type="transmembrane region" description="Helical" evidence="8">
    <location>
        <begin position="81"/>
        <end position="99"/>
    </location>
</feature>
<keyword evidence="11" id="KW-1185">Reference proteome</keyword>
<feature type="transmembrane region" description="Helical" evidence="8">
    <location>
        <begin position="207"/>
        <end position="227"/>
    </location>
</feature>
<dbReference type="InterPro" id="IPR050297">
    <property type="entry name" value="LipidA_mod_glycosyltrf_83"/>
</dbReference>
<evidence type="ECO:0000256" key="6">
    <source>
        <dbReference type="ARBA" id="ARBA00022989"/>
    </source>
</evidence>
<evidence type="ECO:0000256" key="5">
    <source>
        <dbReference type="ARBA" id="ARBA00022692"/>
    </source>
</evidence>
<dbReference type="InterPro" id="IPR038731">
    <property type="entry name" value="RgtA/B/C-like"/>
</dbReference>
<evidence type="ECO:0000256" key="1">
    <source>
        <dbReference type="ARBA" id="ARBA00004651"/>
    </source>
</evidence>
<feature type="transmembrane region" description="Helical" evidence="8">
    <location>
        <begin position="335"/>
        <end position="356"/>
    </location>
</feature>
<evidence type="ECO:0000313" key="11">
    <source>
        <dbReference type="Proteomes" id="UP000322876"/>
    </source>
</evidence>
<dbReference type="OrthoDB" id="9815691at2"/>
<dbReference type="RefSeq" id="WP_149265366.1">
    <property type="nucleotide sequence ID" value="NZ_VFJB01000001.1"/>
</dbReference>
<dbReference type="PANTHER" id="PTHR33908:SF3">
    <property type="entry name" value="UNDECAPRENYL PHOSPHATE-ALPHA-4-AMINO-4-DEOXY-L-ARABINOSE ARABINOSYL TRANSFERASE"/>
    <property type="match status" value="1"/>
</dbReference>
<protein>
    <submittedName>
        <fullName evidence="10">Glycosyltransferase family 39 protein</fullName>
    </submittedName>
</protein>
<dbReference type="EMBL" id="VFJB01000001">
    <property type="protein sequence ID" value="KAA0259546.1"/>
    <property type="molecule type" value="Genomic_DNA"/>
</dbReference>
<reference evidence="10 11" key="1">
    <citation type="submission" date="2019-06" db="EMBL/GenBank/DDBJ databases">
        <title>Genomic insights into carbon and energy metabolism of Deferribacter autotrophicus revealed new metabolic traits in the phylum Deferribacteres.</title>
        <authorList>
            <person name="Slobodkin A.I."/>
            <person name="Slobodkina G.B."/>
            <person name="Allioux M."/>
            <person name="Alain K."/>
            <person name="Jebbar M."/>
            <person name="Shadrin V."/>
            <person name="Kublanov I.V."/>
            <person name="Toshchakov S.V."/>
            <person name="Bonch-Osmolovskaya E.A."/>
        </authorList>
    </citation>
    <scope>NUCLEOTIDE SEQUENCE [LARGE SCALE GENOMIC DNA]</scope>
    <source>
        <strain evidence="10 11">SL50</strain>
    </source>
</reference>
<evidence type="ECO:0000259" key="9">
    <source>
        <dbReference type="Pfam" id="PF13231"/>
    </source>
</evidence>
<evidence type="ECO:0000313" key="10">
    <source>
        <dbReference type="EMBL" id="KAA0259546.1"/>
    </source>
</evidence>
<keyword evidence="4 10" id="KW-0808">Transferase</keyword>
<keyword evidence="2" id="KW-1003">Cell membrane</keyword>
<name>A0A5A8F620_9BACT</name>
<dbReference type="GO" id="GO:0005886">
    <property type="term" value="C:plasma membrane"/>
    <property type="evidence" value="ECO:0007669"/>
    <property type="project" value="UniProtKB-SubCell"/>
</dbReference>
<feature type="domain" description="Glycosyltransferase RgtA/B/C/D-like" evidence="9">
    <location>
        <begin position="60"/>
        <end position="221"/>
    </location>
</feature>
<comment type="subcellular location">
    <subcellularLocation>
        <location evidence="1">Cell membrane</location>
        <topology evidence="1">Multi-pass membrane protein</topology>
    </subcellularLocation>
</comment>
<evidence type="ECO:0000256" key="7">
    <source>
        <dbReference type="ARBA" id="ARBA00023136"/>
    </source>
</evidence>
<dbReference type="GO" id="GO:0009103">
    <property type="term" value="P:lipopolysaccharide biosynthetic process"/>
    <property type="evidence" value="ECO:0007669"/>
    <property type="project" value="TreeGrafter"/>
</dbReference>
<dbReference type="PANTHER" id="PTHR33908">
    <property type="entry name" value="MANNOSYLTRANSFERASE YKCB-RELATED"/>
    <property type="match status" value="1"/>
</dbReference>
<feature type="transmembrane region" description="Helical" evidence="8">
    <location>
        <begin position="368"/>
        <end position="387"/>
    </location>
</feature>
<feature type="transmembrane region" description="Helical" evidence="8">
    <location>
        <begin position="286"/>
        <end position="304"/>
    </location>
</feature>
<evidence type="ECO:0000256" key="8">
    <source>
        <dbReference type="SAM" id="Phobius"/>
    </source>
</evidence>